<feature type="transmembrane region" description="Helical" evidence="7">
    <location>
        <begin position="64"/>
        <end position="83"/>
    </location>
</feature>
<feature type="transmembrane region" description="Helical" evidence="7">
    <location>
        <begin position="212"/>
        <end position="230"/>
    </location>
</feature>
<evidence type="ECO:0000313" key="10">
    <source>
        <dbReference type="Proteomes" id="UP001501581"/>
    </source>
</evidence>
<evidence type="ECO:0000256" key="4">
    <source>
        <dbReference type="ARBA" id="ARBA00022692"/>
    </source>
</evidence>
<dbReference type="InterPro" id="IPR020846">
    <property type="entry name" value="MFS_dom"/>
</dbReference>
<dbReference type="PANTHER" id="PTHR42718:SF47">
    <property type="entry name" value="METHYL VIOLOGEN RESISTANCE PROTEIN SMVA"/>
    <property type="match status" value="1"/>
</dbReference>
<evidence type="ECO:0000256" key="3">
    <source>
        <dbReference type="ARBA" id="ARBA00022475"/>
    </source>
</evidence>
<keyword evidence="2" id="KW-0813">Transport</keyword>
<dbReference type="Proteomes" id="UP001501581">
    <property type="component" value="Unassembled WGS sequence"/>
</dbReference>
<feature type="domain" description="Major facilitator superfamily (MFS) profile" evidence="8">
    <location>
        <begin position="1"/>
        <end position="479"/>
    </location>
</feature>
<feature type="transmembrane region" description="Helical" evidence="7">
    <location>
        <begin position="122"/>
        <end position="144"/>
    </location>
</feature>
<feature type="transmembrane region" description="Helical" evidence="7">
    <location>
        <begin position="287"/>
        <end position="306"/>
    </location>
</feature>
<keyword evidence="6 7" id="KW-0472">Membrane</keyword>
<keyword evidence="3" id="KW-1003">Cell membrane</keyword>
<evidence type="ECO:0000256" key="2">
    <source>
        <dbReference type="ARBA" id="ARBA00022448"/>
    </source>
</evidence>
<reference evidence="9 10" key="1">
    <citation type="journal article" date="2019" name="Int. J. Syst. Evol. Microbiol.">
        <title>The Global Catalogue of Microorganisms (GCM) 10K type strain sequencing project: providing services to taxonomists for standard genome sequencing and annotation.</title>
        <authorList>
            <consortium name="The Broad Institute Genomics Platform"/>
            <consortium name="The Broad Institute Genome Sequencing Center for Infectious Disease"/>
            <person name="Wu L."/>
            <person name="Ma J."/>
        </authorList>
    </citation>
    <scope>NUCLEOTIDE SEQUENCE [LARGE SCALE GENOMIC DNA]</scope>
    <source>
        <strain evidence="9 10">JCM 13008</strain>
    </source>
</reference>
<feature type="transmembrane region" description="Helical" evidence="7">
    <location>
        <begin position="185"/>
        <end position="206"/>
    </location>
</feature>
<dbReference type="Pfam" id="PF07690">
    <property type="entry name" value="MFS_1"/>
    <property type="match status" value="1"/>
</dbReference>
<comment type="subcellular location">
    <subcellularLocation>
        <location evidence="1">Cell membrane</location>
        <topology evidence="1">Multi-pass membrane protein</topology>
    </subcellularLocation>
</comment>
<keyword evidence="10" id="KW-1185">Reference proteome</keyword>
<evidence type="ECO:0000256" key="5">
    <source>
        <dbReference type="ARBA" id="ARBA00022989"/>
    </source>
</evidence>
<evidence type="ECO:0000256" key="7">
    <source>
        <dbReference type="SAM" id="Phobius"/>
    </source>
</evidence>
<feature type="transmembrane region" description="Helical" evidence="7">
    <location>
        <begin position="250"/>
        <end position="272"/>
    </location>
</feature>
<proteinExistence type="predicted"/>
<sequence>MLMIPVLLVSVDNTVLSFAVPSITRDLAPSGNELLWMIDIYPLVLAGLLVPMGSLGDRIGRRRLLLIGATGFAAVSALAAFAPNAGSLIAARFFLGFFGAMLMPATLSLIRNIFTDDNERRIAIAIWAAGFSGGAALGPLVGGWLLEHFWWGSVFLLAVPVLLPLLLLGPILLPESRDPHPGPVDLIGIVLVSGALVGVVFAIKAAASGDGLAVVALAGGAGLAAGYGFVRRMLRSSTPMLDVRLFANPIFSGALAVNLVSVFALVGFIYFFTQYLQLVAGHGPMDAALLLIPGLACTIAFGLAAVPLVRRIGASRVIMLGLGLNSIAYLVVAGLGHTGSQTALLAGFVMLCAGVGMAETISNDLALSAVPPAKAGAASAVSETAYEVGAVLGTAVLGSLLNLAYRTHVVVPAGVGAEEAEHAQATLGGAVQVAEGLPHEVGQQLLDSATTAFDSGVTWTAAIGFAASLLALLVARRALRNA</sequence>
<evidence type="ECO:0000256" key="1">
    <source>
        <dbReference type="ARBA" id="ARBA00004651"/>
    </source>
</evidence>
<keyword evidence="4 7" id="KW-0812">Transmembrane</keyword>
<dbReference type="CDD" id="cd17321">
    <property type="entry name" value="MFS_MMR_MDR_like"/>
    <property type="match status" value="1"/>
</dbReference>
<feature type="transmembrane region" description="Helical" evidence="7">
    <location>
        <begin position="89"/>
        <end position="110"/>
    </location>
</feature>
<dbReference type="Gene3D" id="1.20.1250.20">
    <property type="entry name" value="MFS general substrate transporter like domains"/>
    <property type="match status" value="1"/>
</dbReference>
<dbReference type="PROSITE" id="PS50850">
    <property type="entry name" value="MFS"/>
    <property type="match status" value="1"/>
</dbReference>
<keyword evidence="5 7" id="KW-1133">Transmembrane helix</keyword>
<gene>
    <name evidence="9" type="ORF">GCM10009668_38900</name>
</gene>
<feature type="transmembrane region" description="Helical" evidence="7">
    <location>
        <begin position="318"/>
        <end position="337"/>
    </location>
</feature>
<dbReference type="Gene3D" id="1.20.1720.10">
    <property type="entry name" value="Multidrug resistance protein D"/>
    <property type="match status" value="1"/>
</dbReference>
<feature type="transmembrane region" description="Helical" evidence="7">
    <location>
        <begin position="35"/>
        <end position="52"/>
    </location>
</feature>
<evidence type="ECO:0000313" key="9">
    <source>
        <dbReference type="EMBL" id="GAA1113218.1"/>
    </source>
</evidence>
<dbReference type="InterPro" id="IPR036259">
    <property type="entry name" value="MFS_trans_sf"/>
</dbReference>
<feature type="transmembrane region" description="Helical" evidence="7">
    <location>
        <begin position="456"/>
        <end position="475"/>
    </location>
</feature>
<comment type="caution">
    <text evidence="9">The sequence shown here is derived from an EMBL/GenBank/DDBJ whole genome shotgun (WGS) entry which is preliminary data.</text>
</comment>
<dbReference type="PANTHER" id="PTHR42718">
    <property type="entry name" value="MAJOR FACILITATOR SUPERFAMILY MULTIDRUG TRANSPORTER MFSC"/>
    <property type="match status" value="1"/>
</dbReference>
<evidence type="ECO:0000259" key="8">
    <source>
        <dbReference type="PROSITE" id="PS50850"/>
    </source>
</evidence>
<name>A0ABN1U1V3_9ACTN</name>
<organism evidence="9 10">
    <name type="scientific">Nocardioides dubius</name>
    <dbReference type="NCBI Taxonomy" id="317019"/>
    <lineage>
        <taxon>Bacteria</taxon>
        <taxon>Bacillati</taxon>
        <taxon>Actinomycetota</taxon>
        <taxon>Actinomycetes</taxon>
        <taxon>Propionibacteriales</taxon>
        <taxon>Nocardioidaceae</taxon>
        <taxon>Nocardioides</taxon>
    </lineage>
</organism>
<accession>A0ABN1U1V3</accession>
<dbReference type="InterPro" id="IPR011701">
    <property type="entry name" value="MFS"/>
</dbReference>
<dbReference type="EMBL" id="BAAALG010000016">
    <property type="protein sequence ID" value="GAA1113218.1"/>
    <property type="molecule type" value="Genomic_DNA"/>
</dbReference>
<feature type="transmembrane region" description="Helical" evidence="7">
    <location>
        <begin position="150"/>
        <end position="173"/>
    </location>
</feature>
<dbReference type="SUPFAM" id="SSF103473">
    <property type="entry name" value="MFS general substrate transporter"/>
    <property type="match status" value="1"/>
</dbReference>
<protein>
    <submittedName>
        <fullName evidence="9">MFS transporter</fullName>
    </submittedName>
</protein>
<evidence type="ECO:0000256" key="6">
    <source>
        <dbReference type="ARBA" id="ARBA00023136"/>
    </source>
</evidence>